<evidence type="ECO:0000256" key="1">
    <source>
        <dbReference type="SAM" id="Phobius"/>
    </source>
</evidence>
<reference evidence="2 3" key="1">
    <citation type="submission" date="2019-03" db="EMBL/GenBank/DDBJ databases">
        <title>First draft genome of Liparis tanakae, snailfish: a comprehensive survey of snailfish specific genes.</title>
        <authorList>
            <person name="Kim W."/>
            <person name="Song I."/>
            <person name="Jeong J.-H."/>
            <person name="Kim D."/>
            <person name="Kim S."/>
            <person name="Ryu S."/>
            <person name="Song J.Y."/>
            <person name="Lee S.K."/>
        </authorList>
    </citation>
    <scope>NUCLEOTIDE SEQUENCE [LARGE SCALE GENOMIC DNA]</scope>
    <source>
        <tissue evidence="2">Muscle</tissue>
    </source>
</reference>
<sequence>MLEKKEPFFLEQVEGNSFSSTLTEGRLHFILQKKERRAPEQRRDGPGGMLFLPAAAAAYLAVVQNLVDGFGNKEDFPTVTPDHEEEAVSSLHRQTQSAVNTGAWRDEERAITIIIITITIISIISIISITILKKRLSQRRGAAPSCFVSWSERHSPDRLCPSGATTALASLPTCSLFETPPSRVTRPAEGSSSPRSVFMCWTAMRRTVSLSSLRDMALQVGTREASSSMKLFILSRRRFSIWL</sequence>
<organism evidence="2 3">
    <name type="scientific">Liparis tanakae</name>
    <name type="common">Tanaka's snailfish</name>
    <dbReference type="NCBI Taxonomy" id="230148"/>
    <lineage>
        <taxon>Eukaryota</taxon>
        <taxon>Metazoa</taxon>
        <taxon>Chordata</taxon>
        <taxon>Craniata</taxon>
        <taxon>Vertebrata</taxon>
        <taxon>Euteleostomi</taxon>
        <taxon>Actinopterygii</taxon>
        <taxon>Neopterygii</taxon>
        <taxon>Teleostei</taxon>
        <taxon>Neoteleostei</taxon>
        <taxon>Acanthomorphata</taxon>
        <taxon>Eupercaria</taxon>
        <taxon>Perciformes</taxon>
        <taxon>Cottioidei</taxon>
        <taxon>Cottales</taxon>
        <taxon>Liparidae</taxon>
        <taxon>Liparis</taxon>
    </lineage>
</organism>
<protein>
    <submittedName>
        <fullName evidence="2">Uncharacterized protein</fullName>
    </submittedName>
</protein>
<keyword evidence="1" id="KW-0812">Transmembrane</keyword>
<comment type="caution">
    <text evidence="2">The sequence shown here is derived from an EMBL/GenBank/DDBJ whole genome shotgun (WGS) entry which is preliminary data.</text>
</comment>
<name>A0A4Z2ER66_9TELE</name>
<evidence type="ECO:0000313" key="3">
    <source>
        <dbReference type="Proteomes" id="UP000314294"/>
    </source>
</evidence>
<gene>
    <name evidence="2" type="ORF">EYF80_058983</name>
</gene>
<keyword evidence="3" id="KW-1185">Reference proteome</keyword>
<evidence type="ECO:0000313" key="2">
    <source>
        <dbReference type="EMBL" id="TNN30864.1"/>
    </source>
</evidence>
<dbReference type="EMBL" id="SRLO01004036">
    <property type="protein sequence ID" value="TNN30864.1"/>
    <property type="molecule type" value="Genomic_DNA"/>
</dbReference>
<keyword evidence="1" id="KW-0472">Membrane</keyword>
<dbReference type="OrthoDB" id="10619548at2759"/>
<accession>A0A4Z2ER66</accession>
<proteinExistence type="predicted"/>
<dbReference type="Proteomes" id="UP000314294">
    <property type="component" value="Unassembled WGS sequence"/>
</dbReference>
<feature type="transmembrane region" description="Helical" evidence="1">
    <location>
        <begin position="47"/>
        <end position="67"/>
    </location>
</feature>
<feature type="transmembrane region" description="Helical" evidence="1">
    <location>
        <begin position="110"/>
        <end position="132"/>
    </location>
</feature>
<dbReference type="AlphaFoldDB" id="A0A4Z2ER66"/>
<keyword evidence="1" id="KW-1133">Transmembrane helix</keyword>